<dbReference type="Gene3D" id="3.10.20.620">
    <property type="match status" value="1"/>
</dbReference>
<organism evidence="11 12">
    <name type="scientific">Maudiozyma humilis</name>
    <name type="common">Sour dough yeast</name>
    <name type="synonym">Kazachstania humilis</name>
    <dbReference type="NCBI Taxonomy" id="51915"/>
    <lineage>
        <taxon>Eukaryota</taxon>
        <taxon>Fungi</taxon>
        <taxon>Dikarya</taxon>
        <taxon>Ascomycota</taxon>
        <taxon>Saccharomycotina</taxon>
        <taxon>Saccharomycetes</taxon>
        <taxon>Saccharomycetales</taxon>
        <taxon>Saccharomycetaceae</taxon>
        <taxon>Maudiozyma</taxon>
    </lineage>
</organism>
<evidence type="ECO:0000259" key="10">
    <source>
        <dbReference type="Pfam" id="PF20638"/>
    </source>
</evidence>
<dbReference type="Proteomes" id="UP001377567">
    <property type="component" value="Unassembled WGS sequence"/>
</dbReference>
<keyword evidence="6 7" id="KW-0072">Autophagy</keyword>
<evidence type="ECO:0000256" key="1">
    <source>
        <dbReference type="ARBA" id="ARBA00004623"/>
    </source>
</evidence>
<keyword evidence="12" id="KW-1185">Reference proteome</keyword>
<dbReference type="GO" id="GO:0034727">
    <property type="term" value="P:piecemeal microautophagy of the nucleus"/>
    <property type="evidence" value="ECO:0007669"/>
    <property type="project" value="TreeGrafter"/>
</dbReference>
<dbReference type="GO" id="GO:0044233">
    <property type="term" value="C:mitochondria-associated endoplasmic reticulum membrane contact site"/>
    <property type="evidence" value="ECO:0007669"/>
    <property type="project" value="TreeGrafter"/>
</dbReference>
<dbReference type="InterPro" id="IPR048940">
    <property type="entry name" value="ATG5_HBR"/>
</dbReference>
<dbReference type="Pfam" id="PF04106">
    <property type="entry name" value="ATG5_UblB"/>
    <property type="match status" value="1"/>
</dbReference>
<dbReference type="PANTHER" id="PTHR13040:SF2">
    <property type="entry name" value="AUTOPHAGY PROTEIN 5"/>
    <property type="match status" value="1"/>
</dbReference>
<dbReference type="PANTHER" id="PTHR13040">
    <property type="entry name" value="AUTOPHAGY PROTEIN 5"/>
    <property type="match status" value="1"/>
</dbReference>
<dbReference type="InterPro" id="IPR042527">
    <property type="entry name" value="Atg5_UblA_dom_sf"/>
</dbReference>
<proteinExistence type="inferred from homology"/>
<evidence type="ECO:0000256" key="2">
    <source>
        <dbReference type="ARBA" id="ARBA00006910"/>
    </source>
</evidence>
<evidence type="ECO:0000256" key="7">
    <source>
        <dbReference type="RuleBase" id="RU361202"/>
    </source>
</evidence>
<accession>A0AAV5S0H6</accession>
<dbReference type="GO" id="GO:0019776">
    <property type="term" value="F:Atg8-family ligase activity"/>
    <property type="evidence" value="ECO:0007669"/>
    <property type="project" value="TreeGrafter"/>
</dbReference>
<reference evidence="11 12" key="1">
    <citation type="journal article" date="2023" name="Elife">
        <title>Identification of key yeast species and microbe-microbe interactions impacting larval growth of Drosophila in the wild.</title>
        <authorList>
            <person name="Mure A."/>
            <person name="Sugiura Y."/>
            <person name="Maeda R."/>
            <person name="Honda K."/>
            <person name="Sakurai N."/>
            <person name="Takahashi Y."/>
            <person name="Watada M."/>
            <person name="Katoh T."/>
            <person name="Gotoh A."/>
            <person name="Gotoh Y."/>
            <person name="Taniguchi I."/>
            <person name="Nakamura K."/>
            <person name="Hayashi T."/>
            <person name="Katayama T."/>
            <person name="Uemura T."/>
            <person name="Hattori Y."/>
        </authorList>
    </citation>
    <scope>NUCLEOTIDE SEQUENCE [LARGE SCALE GENOMIC DNA]</scope>
    <source>
        <strain evidence="11 12">KH-74</strain>
    </source>
</reference>
<dbReference type="InterPro" id="IPR048939">
    <property type="entry name" value="ATG5_UblA"/>
</dbReference>
<dbReference type="Gene3D" id="1.10.246.190">
    <property type="entry name" value="Autophagy protein Apg5, helix rich domain"/>
    <property type="match status" value="1"/>
</dbReference>
<evidence type="ECO:0000313" key="12">
    <source>
        <dbReference type="Proteomes" id="UP001377567"/>
    </source>
</evidence>
<evidence type="ECO:0000256" key="4">
    <source>
        <dbReference type="ARBA" id="ARBA00022843"/>
    </source>
</evidence>
<keyword evidence="5" id="KW-0653">Protein transport</keyword>
<dbReference type="GO" id="GO:0015031">
    <property type="term" value="P:protein transport"/>
    <property type="evidence" value="ECO:0007669"/>
    <property type="project" value="UniProtKB-KW"/>
</dbReference>
<dbReference type="Gene3D" id="3.10.20.90">
    <property type="entry name" value="Phosphatidylinositol 3-kinase Catalytic Subunit, Chain A, domain 1"/>
    <property type="match status" value="1"/>
</dbReference>
<comment type="subunit">
    <text evidence="7">Conjugated with ATG12.</text>
</comment>
<evidence type="ECO:0000259" key="9">
    <source>
        <dbReference type="Pfam" id="PF20637"/>
    </source>
</evidence>
<evidence type="ECO:0000256" key="5">
    <source>
        <dbReference type="ARBA" id="ARBA00022927"/>
    </source>
</evidence>
<keyword evidence="3 7" id="KW-1017">Isopeptide bond</keyword>
<dbReference type="AlphaFoldDB" id="A0AAV5S0H6"/>
<evidence type="ECO:0000313" key="11">
    <source>
        <dbReference type="EMBL" id="GMM56901.1"/>
    </source>
</evidence>
<comment type="subcellular location">
    <subcellularLocation>
        <location evidence="1 7">Preautophagosomal structure membrane</location>
        <topology evidence="1 7">Peripheral membrane protein</topology>
    </subcellularLocation>
</comment>
<dbReference type="Pfam" id="PF20637">
    <property type="entry name" value="ATG5_HBR"/>
    <property type="match status" value="1"/>
</dbReference>
<dbReference type="GO" id="GO:0000422">
    <property type="term" value="P:autophagy of mitochondrion"/>
    <property type="evidence" value="ECO:0007669"/>
    <property type="project" value="TreeGrafter"/>
</dbReference>
<keyword evidence="7" id="KW-0813">Transport</keyword>
<dbReference type="GO" id="GO:0061908">
    <property type="term" value="C:phagophore"/>
    <property type="evidence" value="ECO:0007669"/>
    <property type="project" value="TreeGrafter"/>
</dbReference>
<protein>
    <recommendedName>
        <fullName evidence="7">Autophagy protein 5</fullName>
    </recommendedName>
</protein>
<dbReference type="Pfam" id="PF20638">
    <property type="entry name" value="ATG5_UblA"/>
    <property type="match status" value="1"/>
</dbReference>
<dbReference type="GO" id="GO:0034274">
    <property type="term" value="C:Atg12-Atg5-Atg16 complex"/>
    <property type="evidence" value="ECO:0007669"/>
    <property type="project" value="TreeGrafter"/>
</dbReference>
<keyword evidence="4 7" id="KW-0832">Ubl conjugation</keyword>
<dbReference type="GO" id="GO:0006995">
    <property type="term" value="P:cellular response to nitrogen starvation"/>
    <property type="evidence" value="ECO:0007669"/>
    <property type="project" value="TreeGrafter"/>
</dbReference>
<evidence type="ECO:0000256" key="3">
    <source>
        <dbReference type="ARBA" id="ARBA00022499"/>
    </source>
</evidence>
<comment type="function">
    <text evidence="7">Involved in cytoplasm to vacuole transport (Cvt) and autophagic vesicle formation.</text>
</comment>
<dbReference type="InterPro" id="IPR042526">
    <property type="entry name" value="Atg5_HR"/>
</dbReference>
<dbReference type="GO" id="GO:0034045">
    <property type="term" value="C:phagophore assembly site membrane"/>
    <property type="evidence" value="ECO:0007669"/>
    <property type="project" value="UniProtKB-SubCell"/>
</dbReference>
<dbReference type="EMBL" id="BTGD01000010">
    <property type="protein sequence ID" value="GMM56901.1"/>
    <property type="molecule type" value="Genomic_DNA"/>
</dbReference>
<evidence type="ECO:0000256" key="6">
    <source>
        <dbReference type="ARBA" id="ARBA00023006"/>
    </source>
</evidence>
<keyword evidence="7" id="KW-0472">Membrane</keyword>
<evidence type="ECO:0000259" key="8">
    <source>
        <dbReference type="Pfam" id="PF04106"/>
    </source>
</evidence>
<feature type="domain" description="Autophagy protein ATG5 UblB" evidence="8">
    <location>
        <begin position="197"/>
        <end position="278"/>
    </location>
</feature>
<gene>
    <name evidence="11" type="ORF">DAKH74_035170</name>
</gene>
<sequence length="281" mass="32497">MSDIHHLVWNGGLNTQIEIDKSLVFMDDESKPLFINVRLPRESYFVLYASSLLHKIKLKLRKDIDEVLPYIWFEQDGSNLPWNIPIGTLHDVMNPRISELPIEAAASSTSILVWKIRMVYGQELPQNHIPLTNGLEQVQKYWMHQWKQACFVLNGTSKQIMSMKMDDSKAFWQSVISRNVDIFSSMSDKIVPSIPRNIPVMVHRQNYMDFISQPLVIPQKESWKTTTLQTVLDSSEYTTTEQNTLAVVCQGIDVPCSILIEELYRDFVSLDGFLHLILQQQ</sequence>
<feature type="domain" description="Autophagy protein ATG5 UblA" evidence="10">
    <location>
        <begin position="8"/>
        <end position="117"/>
    </location>
</feature>
<dbReference type="InterPro" id="IPR007239">
    <property type="entry name" value="Atg5"/>
</dbReference>
<name>A0AAV5S0H6_MAUHU</name>
<dbReference type="GO" id="GO:0005776">
    <property type="term" value="C:autophagosome"/>
    <property type="evidence" value="ECO:0007669"/>
    <property type="project" value="TreeGrafter"/>
</dbReference>
<comment type="similarity">
    <text evidence="2 7">Belongs to the ATG5 family.</text>
</comment>
<comment type="caution">
    <text evidence="11">The sequence shown here is derived from an EMBL/GenBank/DDBJ whole genome shotgun (WGS) entry which is preliminary data.</text>
</comment>
<dbReference type="InterPro" id="IPR048318">
    <property type="entry name" value="ATG5_UblB"/>
</dbReference>
<feature type="domain" description="Autophagy protein ATG5 alpha-helical bundle region" evidence="9">
    <location>
        <begin position="136"/>
        <end position="192"/>
    </location>
</feature>